<gene>
    <name evidence="1" type="ORF">ACFPO9_08465</name>
</gene>
<keyword evidence="2" id="KW-1185">Reference proteome</keyword>
<protein>
    <recommendedName>
        <fullName evidence="3">N-acetyltransferase</fullName>
    </recommendedName>
</protein>
<dbReference type="Gene3D" id="3.40.630.30">
    <property type="match status" value="1"/>
</dbReference>
<evidence type="ECO:0008006" key="3">
    <source>
        <dbReference type="Google" id="ProtNLM"/>
    </source>
</evidence>
<evidence type="ECO:0000313" key="1">
    <source>
        <dbReference type="EMBL" id="MFC5548541.1"/>
    </source>
</evidence>
<dbReference type="EMBL" id="JBHSMZ010000005">
    <property type="protein sequence ID" value="MFC5548541.1"/>
    <property type="molecule type" value="Genomic_DNA"/>
</dbReference>
<evidence type="ECO:0000313" key="2">
    <source>
        <dbReference type="Proteomes" id="UP001596086"/>
    </source>
</evidence>
<organism evidence="1 2">
    <name type="scientific">Massilia aerilata</name>
    <dbReference type="NCBI Taxonomy" id="453817"/>
    <lineage>
        <taxon>Bacteria</taxon>
        <taxon>Pseudomonadati</taxon>
        <taxon>Pseudomonadota</taxon>
        <taxon>Betaproteobacteria</taxon>
        <taxon>Burkholderiales</taxon>
        <taxon>Oxalobacteraceae</taxon>
        <taxon>Telluria group</taxon>
        <taxon>Massilia</taxon>
    </lineage>
</organism>
<dbReference type="RefSeq" id="WP_379769431.1">
    <property type="nucleotide sequence ID" value="NZ_JBHSMZ010000005.1"/>
</dbReference>
<comment type="caution">
    <text evidence="1">The sequence shown here is derived from an EMBL/GenBank/DDBJ whole genome shotgun (WGS) entry which is preliminary data.</text>
</comment>
<name>A0ABW0RX19_9BURK</name>
<dbReference type="Proteomes" id="UP001596086">
    <property type="component" value="Unassembled WGS sequence"/>
</dbReference>
<dbReference type="InterPro" id="IPR016181">
    <property type="entry name" value="Acyl_CoA_acyltransferase"/>
</dbReference>
<sequence length="236" mass="26617">MKTERLPFTVRRVETEAALKKAVAIRHAAYARHVPEFARTLMVPEACDYEEDTVVLLAESKLDGTAIGTARLQTNIYRPLHLEESVQLPDWLQGRALCEVERLGVGEGRIGHMVKVALMKAFFDFWEQSGTDFAVVAGRNPVDRQYEQLLFKDVFGENEMVPLRNTGNIPHRVMAFEIATAEERWRAANHPLLKFFRETHHPDIDIGLVLPQRGLPTTQSAMRAPAAMPLTQFAAA</sequence>
<reference evidence="2" key="1">
    <citation type="journal article" date="2019" name="Int. J. Syst. Evol. Microbiol.">
        <title>The Global Catalogue of Microorganisms (GCM) 10K type strain sequencing project: providing services to taxonomists for standard genome sequencing and annotation.</title>
        <authorList>
            <consortium name="The Broad Institute Genomics Platform"/>
            <consortium name="The Broad Institute Genome Sequencing Center for Infectious Disease"/>
            <person name="Wu L."/>
            <person name="Ma J."/>
        </authorList>
    </citation>
    <scope>NUCLEOTIDE SEQUENCE [LARGE SCALE GENOMIC DNA]</scope>
    <source>
        <strain evidence="2">CGMCC 4.5798</strain>
    </source>
</reference>
<proteinExistence type="predicted"/>
<accession>A0ABW0RX19</accession>
<dbReference type="SUPFAM" id="SSF55729">
    <property type="entry name" value="Acyl-CoA N-acyltransferases (Nat)"/>
    <property type="match status" value="1"/>
</dbReference>